<feature type="transmembrane region" description="Helical" evidence="1">
    <location>
        <begin position="162"/>
        <end position="182"/>
    </location>
</feature>
<gene>
    <name evidence="2" type="ORF">CAEBREN_08710</name>
</gene>
<dbReference type="Pfam" id="PF10325">
    <property type="entry name" value="7TM_GPCR_Srz"/>
    <property type="match status" value="1"/>
</dbReference>
<dbReference type="AlphaFoldDB" id="G0N349"/>
<accession>G0N349</accession>
<evidence type="ECO:0000256" key="1">
    <source>
        <dbReference type="SAM" id="Phobius"/>
    </source>
</evidence>
<feature type="transmembrane region" description="Helical" evidence="1">
    <location>
        <begin position="36"/>
        <end position="56"/>
    </location>
</feature>
<keyword evidence="1" id="KW-1133">Transmembrane helix</keyword>
<organism evidence="3">
    <name type="scientific">Caenorhabditis brenneri</name>
    <name type="common">Nematode worm</name>
    <dbReference type="NCBI Taxonomy" id="135651"/>
    <lineage>
        <taxon>Eukaryota</taxon>
        <taxon>Metazoa</taxon>
        <taxon>Ecdysozoa</taxon>
        <taxon>Nematoda</taxon>
        <taxon>Chromadorea</taxon>
        <taxon>Rhabditida</taxon>
        <taxon>Rhabditina</taxon>
        <taxon>Rhabditomorpha</taxon>
        <taxon>Rhabditoidea</taxon>
        <taxon>Rhabditidae</taxon>
        <taxon>Peloderinae</taxon>
        <taxon>Caenorhabditis</taxon>
    </lineage>
</organism>
<keyword evidence="1" id="KW-0812">Transmembrane</keyword>
<keyword evidence="3" id="KW-1185">Reference proteome</keyword>
<dbReference type="PANTHER" id="PTHR31720">
    <property type="entry name" value="SERPENTINE RECEPTOR, CLASS Z-RELATED"/>
    <property type="match status" value="1"/>
</dbReference>
<dbReference type="eggNOG" id="ENOG502RAZU">
    <property type="taxonomic scope" value="Eukaryota"/>
</dbReference>
<sequence>MTTVSLIVFPFYVIVYRSMREKEKQTAVFPIIDHFYRATICTYFLFSVCVPIDFFAEKILSLSYYIINPWINYLFMVYIEVHLTILSLLAIQRFFLYFFPSHEKYISFTSRTTNYMLLFLYLLIFLESIAQKIYAKIHRDFIRIKLDDGGLILIDIHERSTVTLLAGVAFSIILGTETYGMFDPRFALFGGPKPQKLIIGIETITTPFLIQIFYLLCNRANVMQLRKQITIRKLFRRMVDCVLRNNRARPVEVAPDMHVDDLRTTVV</sequence>
<dbReference type="EMBL" id="GL379833">
    <property type="protein sequence ID" value="EGT51380.1"/>
    <property type="molecule type" value="Genomic_DNA"/>
</dbReference>
<reference evidence="3" key="1">
    <citation type="submission" date="2011-07" db="EMBL/GenBank/DDBJ databases">
        <authorList>
            <consortium name="Caenorhabditis brenneri Sequencing and Analysis Consortium"/>
            <person name="Wilson R.K."/>
        </authorList>
    </citation>
    <scope>NUCLEOTIDE SEQUENCE [LARGE SCALE GENOMIC DNA]</scope>
    <source>
        <strain evidence="3">PB2801</strain>
    </source>
</reference>
<dbReference type="OrthoDB" id="5876498at2759"/>
<feature type="transmembrane region" description="Helical" evidence="1">
    <location>
        <begin position="77"/>
        <end position="95"/>
    </location>
</feature>
<evidence type="ECO:0000313" key="3">
    <source>
        <dbReference type="Proteomes" id="UP000008068"/>
    </source>
</evidence>
<name>G0N349_CAEBE</name>
<dbReference type="PANTHER" id="PTHR31720:SF12">
    <property type="entry name" value="SERPENTINE RECEPTOR, CLASS T-RELATED"/>
    <property type="match status" value="1"/>
</dbReference>
<dbReference type="InParanoid" id="G0N349"/>
<protein>
    <submittedName>
        <fullName evidence="2">Uncharacterized protein</fullName>
    </submittedName>
</protein>
<keyword evidence="1" id="KW-0472">Membrane</keyword>
<proteinExistence type="predicted"/>
<feature type="transmembrane region" description="Helical" evidence="1">
    <location>
        <begin position="197"/>
        <end position="217"/>
    </location>
</feature>
<feature type="transmembrane region" description="Helical" evidence="1">
    <location>
        <begin position="115"/>
        <end position="135"/>
    </location>
</feature>
<dbReference type="InterPro" id="IPR018817">
    <property type="entry name" value="7TM_GPCR_serpentine_rcpt_Srz"/>
</dbReference>
<dbReference type="HOGENOM" id="CLU_1012760_0_0_1"/>
<dbReference type="Proteomes" id="UP000008068">
    <property type="component" value="Unassembled WGS sequence"/>
</dbReference>
<evidence type="ECO:0000313" key="2">
    <source>
        <dbReference type="EMBL" id="EGT51380.1"/>
    </source>
</evidence>